<reference evidence="1" key="1">
    <citation type="submission" date="2023-01" db="EMBL/GenBank/DDBJ databases">
        <title>Genome assembly of the deep-sea coral Lophelia pertusa.</title>
        <authorList>
            <person name="Herrera S."/>
            <person name="Cordes E."/>
        </authorList>
    </citation>
    <scope>NUCLEOTIDE SEQUENCE</scope>
    <source>
        <strain evidence="1">USNM1676648</strain>
        <tissue evidence="1">Polyp</tissue>
    </source>
</reference>
<dbReference type="EMBL" id="MU826400">
    <property type="protein sequence ID" value="KAJ7376374.1"/>
    <property type="molecule type" value="Genomic_DNA"/>
</dbReference>
<protein>
    <submittedName>
        <fullName evidence="1">Uncharacterized protein</fullName>
    </submittedName>
</protein>
<accession>A0A9W9ZA86</accession>
<dbReference type="Proteomes" id="UP001163046">
    <property type="component" value="Unassembled WGS sequence"/>
</dbReference>
<name>A0A9W9ZA86_9CNID</name>
<comment type="caution">
    <text evidence="1">The sequence shown here is derived from an EMBL/GenBank/DDBJ whole genome shotgun (WGS) entry which is preliminary data.</text>
</comment>
<dbReference type="AlphaFoldDB" id="A0A9W9ZA86"/>
<proteinExistence type="predicted"/>
<evidence type="ECO:0000313" key="2">
    <source>
        <dbReference type="Proteomes" id="UP001163046"/>
    </source>
</evidence>
<organism evidence="1 2">
    <name type="scientific">Desmophyllum pertusum</name>
    <dbReference type="NCBI Taxonomy" id="174260"/>
    <lineage>
        <taxon>Eukaryota</taxon>
        <taxon>Metazoa</taxon>
        <taxon>Cnidaria</taxon>
        <taxon>Anthozoa</taxon>
        <taxon>Hexacorallia</taxon>
        <taxon>Scleractinia</taxon>
        <taxon>Caryophylliina</taxon>
        <taxon>Caryophylliidae</taxon>
        <taxon>Desmophyllum</taxon>
    </lineage>
</organism>
<keyword evidence="2" id="KW-1185">Reference proteome</keyword>
<evidence type="ECO:0000313" key="1">
    <source>
        <dbReference type="EMBL" id="KAJ7376374.1"/>
    </source>
</evidence>
<gene>
    <name evidence="1" type="ORF">OS493_034895</name>
</gene>
<sequence>MRANTQESKPRRNVKLVNHLSRLLTSGREAALCIAYLTKTVSYEQFCNLYVLGVKDRGSFLVLRMLRSPNEKQTINNNHNTIAYQQWFPQHQEAPKMDQK</sequence>